<proteinExistence type="predicted"/>
<name>A0A4D6MWS6_VIGUN</name>
<reference evidence="1 2" key="1">
    <citation type="submission" date="2019-04" db="EMBL/GenBank/DDBJ databases">
        <title>An improved genome assembly and genetic linkage map for asparagus bean, Vigna unguiculata ssp. sesquipedialis.</title>
        <authorList>
            <person name="Xia Q."/>
            <person name="Zhang R."/>
            <person name="Dong Y."/>
        </authorList>
    </citation>
    <scope>NUCLEOTIDE SEQUENCE [LARGE SCALE GENOMIC DNA]</scope>
    <source>
        <tissue evidence="1">Leaf</tissue>
    </source>
</reference>
<evidence type="ECO:0000313" key="1">
    <source>
        <dbReference type="EMBL" id="QCE04327.1"/>
    </source>
</evidence>
<protein>
    <submittedName>
        <fullName evidence="1">Uncharacterized protein</fullName>
    </submittedName>
</protein>
<keyword evidence="2" id="KW-1185">Reference proteome</keyword>
<dbReference type="AlphaFoldDB" id="A0A4D6MWS6"/>
<evidence type="ECO:0000313" key="2">
    <source>
        <dbReference type="Proteomes" id="UP000501690"/>
    </source>
</evidence>
<dbReference type="Proteomes" id="UP000501690">
    <property type="component" value="Linkage Group LG8"/>
</dbReference>
<gene>
    <name evidence="1" type="ORF">DEO72_LG8g2363</name>
</gene>
<accession>A0A4D6MWS6</accession>
<dbReference type="EMBL" id="CP039352">
    <property type="protein sequence ID" value="QCE04327.1"/>
    <property type="molecule type" value="Genomic_DNA"/>
</dbReference>
<organism evidence="1 2">
    <name type="scientific">Vigna unguiculata</name>
    <name type="common">Cowpea</name>
    <dbReference type="NCBI Taxonomy" id="3917"/>
    <lineage>
        <taxon>Eukaryota</taxon>
        <taxon>Viridiplantae</taxon>
        <taxon>Streptophyta</taxon>
        <taxon>Embryophyta</taxon>
        <taxon>Tracheophyta</taxon>
        <taxon>Spermatophyta</taxon>
        <taxon>Magnoliopsida</taxon>
        <taxon>eudicotyledons</taxon>
        <taxon>Gunneridae</taxon>
        <taxon>Pentapetalae</taxon>
        <taxon>rosids</taxon>
        <taxon>fabids</taxon>
        <taxon>Fabales</taxon>
        <taxon>Fabaceae</taxon>
        <taxon>Papilionoideae</taxon>
        <taxon>50 kb inversion clade</taxon>
        <taxon>NPAAA clade</taxon>
        <taxon>indigoferoid/millettioid clade</taxon>
        <taxon>Phaseoleae</taxon>
        <taxon>Vigna</taxon>
    </lineage>
</organism>
<sequence>MEARETHDGGRWRRGSCRRWWSSSLHELSLCGGGCGMCEEDANVVDHWCNNDGKVSDEGATGDDFPAWAMVARRGHGCCGVWRLRSGLVRKREKKEIRVRVLVV</sequence>